<keyword evidence="7" id="KW-1185">Reference proteome</keyword>
<dbReference type="InterPro" id="IPR016667">
    <property type="entry name" value="Caps_polysacc_synth_CpsB/CapC"/>
</dbReference>
<evidence type="ECO:0000256" key="5">
    <source>
        <dbReference type="ARBA" id="ARBA00051722"/>
    </source>
</evidence>
<evidence type="ECO:0000256" key="4">
    <source>
        <dbReference type="ARBA" id="ARBA00022912"/>
    </source>
</evidence>
<dbReference type="GO" id="GO:0004725">
    <property type="term" value="F:protein tyrosine phosphatase activity"/>
    <property type="evidence" value="ECO:0007669"/>
    <property type="project" value="UniProtKB-EC"/>
</dbReference>
<comment type="catalytic activity">
    <reaction evidence="5">
        <text>O-phospho-L-tyrosyl-[protein] + H2O = L-tyrosyl-[protein] + phosphate</text>
        <dbReference type="Rhea" id="RHEA:10684"/>
        <dbReference type="Rhea" id="RHEA-COMP:10136"/>
        <dbReference type="Rhea" id="RHEA-COMP:20101"/>
        <dbReference type="ChEBI" id="CHEBI:15377"/>
        <dbReference type="ChEBI" id="CHEBI:43474"/>
        <dbReference type="ChEBI" id="CHEBI:46858"/>
        <dbReference type="ChEBI" id="CHEBI:61978"/>
        <dbReference type="EC" id="3.1.3.48"/>
    </reaction>
</comment>
<dbReference type="AlphaFoldDB" id="A0A1W1XH23"/>
<evidence type="ECO:0000313" key="7">
    <source>
        <dbReference type="Proteomes" id="UP000192468"/>
    </source>
</evidence>
<dbReference type="RefSeq" id="WP_084115362.1">
    <property type="nucleotide sequence ID" value="NZ_FWXH01000005.1"/>
</dbReference>
<dbReference type="SUPFAM" id="SSF89550">
    <property type="entry name" value="PHP domain-like"/>
    <property type="match status" value="1"/>
</dbReference>
<keyword evidence="4" id="KW-0904">Protein phosphatase</keyword>
<proteinExistence type="inferred from homology"/>
<dbReference type="EC" id="3.1.3.48" evidence="2"/>
<dbReference type="GO" id="GO:0030145">
    <property type="term" value="F:manganese ion binding"/>
    <property type="evidence" value="ECO:0007669"/>
    <property type="project" value="InterPro"/>
</dbReference>
<evidence type="ECO:0000256" key="1">
    <source>
        <dbReference type="ARBA" id="ARBA00005750"/>
    </source>
</evidence>
<dbReference type="OrthoDB" id="9788539at2"/>
<keyword evidence="3" id="KW-0378">Hydrolase</keyword>
<dbReference type="InterPro" id="IPR016195">
    <property type="entry name" value="Pol/histidinol_Pase-like"/>
</dbReference>
<accession>A0A1W1XH23</accession>
<dbReference type="Pfam" id="PF19567">
    <property type="entry name" value="CpsB_CapC"/>
    <property type="match status" value="1"/>
</dbReference>
<evidence type="ECO:0000313" key="6">
    <source>
        <dbReference type="EMBL" id="SMC23250.1"/>
    </source>
</evidence>
<evidence type="ECO:0000256" key="3">
    <source>
        <dbReference type="ARBA" id="ARBA00022801"/>
    </source>
</evidence>
<comment type="similarity">
    <text evidence="1">Belongs to the metallo-dependent hydrolases superfamily. CpsB/CapC family.</text>
</comment>
<gene>
    <name evidence="6" type="ORF">SAMN02745134_01835</name>
</gene>
<dbReference type="STRING" id="1121291.SAMN02745134_01835"/>
<dbReference type="PANTHER" id="PTHR39181:SF1">
    <property type="entry name" value="TYROSINE-PROTEIN PHOSPHATASE YWQE"/>
    <property type="match status" value="1"/>
</dbReference>
<protein>
    <recommendedName>
        <fullName evidence="2">protein-tyrosine-phosphatase</fullName>
        <ecNumber evidence="2">3.1.3.48</ecNumber>
    </recommendedName>
</protein>
<organism evidence="6 7">
    <name type="scientific">Clostridium acidisoli DSM 12555</name>
    <dbReference type="NCBI Taxonomy" id="1121291"/>
    <lineage>
        <taxon>Bacteria</taxon>
        <taxon>Bacillati</taxon>
        <taxon>Bacillota</taxon>
        <taxon>Clostridia</taxon>
        <taxon>Eubacteriales</taxon>
        <taxon>Clostridiaceae</taxon>
        <taxon>Clostridium</taxon>
    </lineage>
</organism>
<dbReference type="Gene3D" id="3.20.20.140">
    <property type="entry name" value="Metal-dependent hydrolases"/>
    <property type="match status" value="1"/>
</dbReference>
<dbReference type="EMBL" id="FWXH01000005">
    <property type="protein sequence ID" value="SMC23250.1"/>
    <property type="molecule type" value="Genomic_DNA"/>
</dbReference>
<evidence type="ECO:0000256" key="2">
    <source>
        <dbReference type="ARBA" id="ARBA00013064"/>
    </source>
</evidence>
<dbReference type="Proteomes" id="UP000192468">
    <property type="component" value="Unassembled WGS sequence"/>
</dbReference>
<reference evidence="6 7" key="1">
    <citation type="submission" date="2017-04" db="EMBL/GenBank/DDBJ databases">
        <authorList>
            <person name="Afonso C.L."/>
            <person name="Miller P.J."/>
            <person name="Scott M.A."/>
            <person name="Spackman E."/>
            <person name="Goraichik I."/>
            <person name="Dimitrov K.M."/>
            <person name="Suarez D.L."/>
            <person name="Swayne D.E."/>
        </authorList>
    </citation>
    <scope>NUCLEOTIDE SEQUENCE [LARGE SCALE GENOMIC DNA]</scope>
    <source>
        <strain evidence="6 7">DSM 12555</strain>
    </source>
</reference>
<dbReference type="PANTHER" id="PTHR39181">
    <property type="entry name" value="TYROSINE-PROTEIN PHOSPHATASE YWQE"/>
    <property type="match status" value="1"/>
</dbReference>
<name>A0A1W1XH23_9CLOT</name>
<dbReference type="PIRSF" id="PIRSF016557">
    <property type="entry name" value="Caps_synth_CpsB"/>
    <property type="match status" value="1"/>
</dbReference>
<sequence length="257" mass="29629">MIDMHCHILPGIDDGSKNVEMSIEMLQIAEKNRTDKIIVTPHFYRGYFENVYSDVLKHVENLNAEAKKNGIDVELYPGQEIFADKHTLEEYKRGTIHGLNDSKYLLIEFPMDVLPEDALDIIYELKILGVRPIIAHPERYIYIWQKLTNINKFVEEGCLFQINTSSILGLMGKHIREASYSLIENGLCNFIASDAHSTGKRCPNLGEAMKEIKKDYKEVYNQVQQNANCVLTNEEIHVNMKKIQEKKSGIFSFLFKK</sequence>